<evidence type="ECO:0000256" key="2">
    <source>
        <dbReference type="SAM" id="Phobius"/>
    </source>
</evidence>
<comment type="caution">
    <text evidence="3">The sequence shown here is derived from an EMBL/GenBank/DDBJ whole genome shotgun (WGS) entry which is preliminary data.</text>
</comment>
<evidence type="ECO:0000313" key="4">
    <source>
        <dbReference type="Proteomes" id="UP000608530"/>
    </source>
</evidence>
<organism evidence="3 4">
    <name type="scientific">Leucobacter chromiisoli</name>
    <dbReference type="NCBI Taxonomy" id="2796471"/>
    <lineage>
        <taxon>Bacteria</taxon>
        <taxon>Bacillati</taxon>
        <taxon>Actinomycetota</taxon>
        <taxon>Actinomycetes</taxon>
        <taxon>Micrococcales</taxon>
        <taxon>Microbacteriaceae</taxon>
        <taxon>Leucobacter</taxon>
    </lineage>
</organism>
<dbReference type="AlphaFoldDB" id="A0A934UTX4"/>
<protein>
    <submittedName>
        <fullName evidence="3">Uncharacterized protein</fullName>
    </submittedName>
</protein>
<feature type="region of interest" description="Disordered" evidence="1">
    <location>
        <begin position="1"/>
        <end position="206"/>
    </location>
</feature>
<evidence type="ECO:0000313" key="3">
    <source>
        <dbReference type="EMBL" id="MBK0417603.1"/>
    </source>
</evidence>
<feature type="transmembrane region" description="Helical" evidence="2">
    <location>
        <begin position="215"/>
        <end position="240"/>
    </location>
</feature>
<sequence length="241" mass="25281">MSRGGEEPVGRDAGPVGGDDEDPVEDRTVVASRLDETVVVARRAPSADELDRTVVSDRLGRTVVASRSRDAAAPSEPRGEKRDRWSRGDEPDRSRGDEPDDRAAGGSFRGTRSGAGSAPSTGRRTGKGLDPSRRIPAVPGDVPWASTPVPEPGVRPGLPVVYGARPPADGGPEEPDGIRRRLGPPPAAPASPLAAEQAPRPALPSLERRTRRRRVVTLACYTAAILVSGFGLWGVAVLAFG</sequence>
<name>A0A934UTX4_9MICO</name>
<keyword evidence="2" id="KW-0812">Transmembrane</keyword>
<keyword evidence="2" id="KW-0472">Membrane</keyword>
<feature type="compositionally biased region" description="Basic and acidic residues" evidence="1">
    <location>
        <begin position="25"/>
        <end position="36"/>
    </location>
</feature>
<feature type="compositionally biased region" description="Basic and acidic residues" evidence="1">
    <location>
        <begin position="1"/>
        <end position="10"/>
    </location>
</feature>
<keyword evidence="4" id="KW-1185">Reference proteome</keyword>
<gene>
    <name evidence="3" type="ORF">JD276_00940</name>
</gene>
<dbReference type="Proteomes" id="UP000608530">
    <property type="component" value="Unassembled WGS sequence"/>
</dbReference>
<evidence type="ECO:0000256" key="1">
    <source>
        <dbReference type="SAM" id="MobiDB-lite"/>
    </source>
</evidence>
<accession>A0A934UTX4</accession>
<reference evidence="3" key="1">
    <citation type="submission" date="2020-12" db="EMBL/GenBank/DDBJ databases">
        <title>Leucobacter sp. CAS1, isolated from Chromium sludge.</title>
        <authorList>
            <person name="Xu Z."/>
        </authorList>
    </citation>
    <scope>NUCLEOTIDE SEQUENCE</scope>
    <source>
        <strain evidence="3">CSA1</strain>
    </source>
</reference>
<dbReference type="RefSeq" id="WP_200112842.1">
    <property type="nucleotide sequence ID" value="NZ_JAEHOH010000001.1"/>
</dbReference>
<proteinExistence type="predicted"/>
<feature type="compositionally biased region" description="Basic and acidic residues" evidence="1">
    <location>
        <begin position="45"/>
        <end position="60"/>
    </location>
</feature>
<feature type="compositionally biased region" description="Basic and acidic residues" evidence="1">
    <location>
        <begin position="77"/>
        <end position="103"/>
    </location>
</feature>
<keyword evidence="2" id="KW-1133">Transmembrane helix</keyword>
<feature type="compositionally biased region" description="Low complexity" evidence="1">
    <location>
        <begin position="190"/>
        <end position="199"/>
    </location>
</feature>
<dbReference type="EMBL" id="JAEHOH010000001">
    <property type="protein sequence ID" value="MBK0417603.1"/>
    <property type="molecule type" value="Genomic_DNA"/>
</dbReference>